<reference evidence="2" key="1">
    <citation type="submission" date="2018-05" db="EMBL/GenBank/DDBJ databases">
        <authorList>
            <person name="Lanie J.A."/>
            <person name="Ng W.-L."/>
            <person name="Kazmierczak K.M."/>
            <person name="Andrzejewski T.M."/>
            <person name="Davidsen T.M."/>
            <person name="Wayne K.J."/>
            <person name="Tettelin H."/>
            <person name="Glass J.I."/>
            <person name="Rusch D."/>
            <person name="Podicherti R."/>
            <person name="Tsui H.-C.T."/>
            <person name="Winkler M.E."/>
        </authorList>
    </citation>
    <scope>NUCLEOTIDE SEQUENCE</scope>
</reference>
<dbReference type="SUPFAM" id="SSF52374">
    <property type="entry name" value="Nucleotidylyl transferase"/>
    <property type="match status" value="1"/>
</dbReference>
<name>A0A383E727_9ZZZZ</name>
<dbReference type="InterPro" id="IPR024951">
    <property type="entry name" value="Sulfurylase_cat_dom"/>
</dbReference>
<dbReference type="Pfam" id="PF01747">
    <property type="entry name" value="ATP-sulfurylase"/>
    <property type="match status" value="1"/>
</dbReference>
<gene>
    <name evidence="2" type="ORF">METZ01_LOCUS505087</name>
</gene>
<feature type="non-terminal residue" evidence="2">
    <location>
        <position position="1"/>
    </location>
</feature>
<dbReference type="EMBL" id="UINC01223159">
    <property type="protein sequence ID" value="SVE52233.1"/>
    <property type="molecule type" value="Genomic_DNA"/>
</dbReference>
<protein>
    <recommendedName>
        <fullName evidence="1">Sulphate adenylyltransferase catalytic domain-containing protein</fullName>
    </recommendedName>
</protein>
<organism evidence="2">
    <name type="scientific">marine metagenome</name>
    <dbReference type="NCBI Taxonomy" id="408172"/>
    <lineage>
        <taxon>unclassified sequences</taxon>
        <taxon>metagenomes</taxon>
        <taxon>ecological metagenomes</taxon>
    </lineage>
</organism>
<evidence type="ECO:0000313" key="2">
    <source>
        <dbReference type="EMBL" id="SVE52233.1"/>
    </source>
</evidence>
<dbReference type="Gene3D" id="3.40.50.620">
    <property type="entry name" value="HUPs"/>
    <property type="match status" value="1"/>
</dbReference>
<evidence type="ECO:0000259" key="1">
    <source>
        <dbReference type="Pfam" id="PF01747"/>
    </source>
</evidence>
<accession>A0A383E727</accession>
<dbReference type="PANTHER" id="PTHR43509:SF1">
    <property type="entry name" value="SULFATE ADENYLYLTRANSFERASE"/>
    <property type="match status" value="1"/>
</dbReference>
<dbReference type="GO" id="GO:0004781">
    <property type="term" value="F:sulfate adenylyltransferase (ATP) activity"/>
    <property type="evidence" value="ECO:0007669"/>
    <property type="project" value="InterPro"/>
</dbReference>
<dbReference type="PANTHER" id="PTHR43509">
    <property type="match status" value="1"/>
</dbReference>
<proteinExistence type="predicted"/>
<sequence>DFTNTAIINCYNIYANTAFSENNCIMTPLLTYSRYAGPREAIFTALIRRNYGCTHFIVGRDHTGVKNFYEKYESQEIFKKFPDIGIEPIFFSEPYFCKICDKITTDKECKCGEKGYVEISGTIIRNAILNKTDLSEIYIRKQILDELQKLDNVFIE</sequence>
<dbReference type="AlphaFoldDB" id="A0A383E727"/>
<feature type="domain" description="Sulphate adenylyltransferase catalytic" evidence="1">
    <location>
        <begin position="1"/>
        <end position="149"/>
    </location>
</feature>
<dbReference type="InterPro" id="IPR014729">
    <property type="entry name" value="Rossmann-like_a/b/a_fold"/>
</dbReference>